<dbReference type="Pfam" id="PF00090">
    <property type="entry name" value="TSP_1"/>
    <property type="match status" value="3"/>
</dbReference>
<dbReference type="InterPro" id="IPR036383">
    <property type="entry name" value="TSP1_rpt_sf"/>
</dbReference>
<keyword evidence="5" id="KW-1015">Disulfide bond</keyword>
<comment type="subcellular location">
    <subcellularLocation>
        <location evidence="1">Secreted</location>
    </subcellularLocation>
</comment>
<keyword evidence="7" id="KW-1185">Reference proteome</keyword>
<dbReference type="PRINTS" id="PR01705">
    <property type="entry name" value="TSP1REPEAT"/>
</dbReference>
<dbReference type="PROSITE" id="PS50092">
    <property type="entry name" value="TSP1"/>
    <property type="match status" value="3"/>
</dbReference>
<evidence type="ECO:0000256" key="2">
    <source>
        <dbReference type="ARBA" id="ARBA00022525"/>
    </source>
</evidence>
<gene>
    <name evidence="6" type="ORF">TCAL_13620</name>
</gene>
<evidence type="ECO:0000256" key="5">
    <source>
        <dbReference type="ARBA" id="ARBA00023157"/>
    </source>
</evidence>
<accession>A0A553P827</accession>
<dbReference type="Gene3D" id="2.20.100.10">
    <property type="entry name" value="Thrombospondin type-1 (TSP1) repeat"/>
    <property type="match status" value="3"/>
</dbReference>
<keyword evidence="3" id="KW-0732">Signal</keyword>
<reference evidence="6 7" key="1">
    <citation type="journal article" date="2018" name="Nat. Ecol. Evol.">
        <title>Genomic signatures of mitonuclear coevolution across populations of Tigriopus californicus.</title>
        <authorList>
            <person name="Barreto F.S."/>
            <person name="Watson E.T."/>
            <person name="Lima T.G."/>
            <person name="Willett C.S."/>
            <person name="Edmands S."/>
            <person name="Li W."/>
            <person name="Burton R.S."/>
        </authorList>
    </citation>
    <scope>NUCLEOTIDE SEQUENCE [LARGE SCALE GENOMIC DNA]</scope>
    <source>
        <strain evidence="6 7">San Diego</strain>
    </source>
</reference>
<evidence type="ECO:0000256" key="3">
    <source>
        <dbReference type="ARBA" id="ARBA00022729"/>
    </source>
</evidence>
<feature type="non-terminal residue" evidence="6">
    <location>
        <position position="323"/>
    </location>
</feature>
<keyword evidence="4" id="KW-0677">Repeat</keyword>
<evidence type="ECO:0000256" key="1">
    <source>
        <dbReference type="ARBA" id="ARBA00004613"/>
    </source>
</evidence>
<evidence type="ECO:0000313" key="6">
    <source>
        <dbReference type="EMBL" id="TRY73841.1"/>
    </source>
</evidence>
<dbReference type="InterPro" id="IPR036706">
    <property type="entry name" value="VOMI_sf"/>
</dbReference>
<dbReference type="AlphaFoldDB" id="A0A553P827"/>
<protein>
    <submittedName>
        <fullName evidence="6">Uncharacterized protein</fullName>
    </submittedName>
</protein>
<dbReference type="FunFam" id="2.20.100.10:FF:000001">
    <property type="entry name" value="semaphorin-5A isoform X1"/>
    <property type="match status" value="2"/>
</dbReference>
<name>A0A553P827_TIGCA</name>
<dbReference type="SUPFAM" id="SSF51092">
    <property type="entry name" value="Vitelline membrane outer protein-I (VMO-I)"/>
    <property type="match status" value="1"/>
</dbReference>
<evidence type="ECO:0000256" key="4">
    <source>
        <dbReference type="ARBA" id="ARBA00022737"/>
    </source>
</evidence>
<dbReference type="PANTHER" id="PTHR22906">
    <property type="entry name" value="PROPERDIN"/>
    <property type="match status" value="1"/>
</dbReference>
<dbReference type="InterPro" id="IPR000884">
    <property type="entry name" value="TSP1_rpt"/>
</dbReference>
<dbReference type="STRING" id="6832.A0A553P827"/>
<keyword evidence="2" id="KW-0964">Secreted</keyword>
<organism evidence="6 7">
    <name type="scientific">Tigriopus californicus</name>
    <name type="common">Marine copepod</name>
    <dbReference type="NCBI Taxonomy" id="6832"/>
    <lineage>
        <taxon>Eukaryota</taxon>
        <taxon>Metazoa</taxon>
        <taxon>Ecdysozoa</taxon>
        <taxon>Arthropoda</taxon>
        <taxon>Crustacea</taxon>
        <taxon>Multicrustacea</taxon>
        <taxon>Hexanauplia</taxon>
        <taxon>Copepoda</taxon>
        <taxon>Harpacticoida</taxon>
        <taxon>Harpacticidae</taxon>
        <taxon>Tigriopus</taxon>
    </lineage>
</organism>
<feature type="non-terminal residue" evidence="6">
    <location>
        <position position="1"/>
    </location>
</feature>
<dbReference type="InterPro" id="IPR052065">
    <property type="entry name" value="Compl_asym_regulator"/>
</dbReference>
<sequence>WGRIVTEISPGQGCGVINPFTTKLGRNSKYCSFIKYFENEEQQVEEESLESLQIQSDNGWVDWGEWSFCSETCGSGVRQRSRACSSTDPANDCPGSILMMAYCNSKGCRVNGQWSVWSFWDICQPTFGSTGAGTQTRTRTCTSPRPSNGGNSCVGEDNESKLCFKGDAEDGGWGSYSGWSDCYLPELVCGDNGERWLERNCVNPKPRFGGIPCSGIGTVYEACNIDCTSTTELRLTGIWGTTGPQQECLNGHFVTAFKTKISLNQGITGVRLQCNDPGQEEIYSLEHPDGNYGEFVHSCPGGYTKIKGLFQPHWGGKNDDIVS</sequence>
<proteinExistence type="predicted"/>
<comment type="caution">
    <text evidence="6">The sequence shown here is derived from an EMBL/GenBank/DDBJ whole genome shotgun (WGS) entry which is preliminary data.</text>
</comment>
<dbReference type="EMBL" id="VCGU01000007">
    <property type="protein sequence ID" value="TRY73841.1"/>
    <property type="molecule type" value="Genomic_DNA"/>
</dbReference>
<dbReference type="Proteomes" id="UP000318571">
    <property type="component" value="Chromosome 3"/>
</dbReference>
<dbReference type="PANTHER" id="PTHR22906:SF43">
    <property type="entry name" value="PROPERDIN"/>
    <property type="match status" value="1"/>
</dbReference>
<dbReference type="SMART" id="SM00209">
    <property type="entry name" value="TSP1"/>
    <property type="match status" value="3"/>
</dbReference>
<evidence type="ECO:0000313" key="7">
    <source>
        <dbReference type="Proteomes" id="UP000318571"/>
    </source>
</evidence>
<dbReference type="SUPFAM" id="SSF82895">
    <property type="entry name" value="TSP-1 type 1 repeat"/>
    <property type="match status" value="3"/>
</dbReference>